<evidence type="ECO:0000259" key="1">
    <source>
        <dbReference type="Pfam" id="PF00724"/>
    </source>
</evidence>
<reference evidence="2 3" key="1">
    <citation type="submission" date="2023-10" db="EMBL/GenBank/DDBJ databases">
        <title>Hymenobacter endophyticus sp. nov., an isolate from the leaf tissues of wheat.</title>
        <authorList>
            <person name="Dai Y."/>
        </authorList>
    </citation>
    <scope>NUCLEOTIDE SEQUENCE [LARGE SCALE GENOMIC DNA]</scope>
    <source>
        <strain evidence="2 3">ZK17L-C2</strain>
    </source>
</reference>
<dbReference type="Proteomes" id="UP001250698">
    <property type="component" value="Unassembled WGS sequence"/>
</dbReference>
<dbReference type="EMBL" id="JAWDJT010000016">
    <property type="protein sequence ID" value="MDU0372581.1"/>
    <property type="molecule type" value="Genomic_DNA"/>
</dbReference>
<dbReference type="InterPro" id="IPR001155">
    <property type="entry name" value="OxRdtase_FMN_N"/>
</dbReference>
<organism evidence="2 3">
    <name type="scientific">Hymenobacter endophyticus</name>
    <dbReference type="NCBI Taxonomy" id="3076335"/>
    <lineage>
        <taxon>Bacteria</taxon>
        <taxon>Pseudomonadati</taxon>
        <taxon>Bacteroidota</taxon>
        <taxon>Cytophagia</taxon>
        <taxon>Cytophagales</taxon>
        <taxon>Hymenobacteraceae</taxon>
        <taxon>Hymenobacter</taxon>
    </lineage>
</organism>
<sequence>MATTLFSPAKLGNITLQNHIVMAPMTRSRALGNVPGPLEAEYYAQRATAGLIVTEGTSPSANGLGYARIPGLFTPEQVAGWKLVTDAVHAKGGHVFVQLMHTGRISHPLNMAADAEIVAPSAIAAAGDMWTDQQQMQPQPTPRELTTAEVKEVVQEYINSAKLAVEAGFDGVEIHAANGYLIDQFLNPKSNQRTDEYGGSAENRARFALEIAQGMVAAIGAERVGIRVSPYGAFNDVAPTFADIDAQYLYLAAELQKLNLVYLHIVNHESMGAPAVPAGIIASLREKFTNTFILSGGYDVDRAEADLQSGRADLIAFGRAFISNPDLVARLEQGAELAPADPSTFYAPGPEGFHQGYTDYPALAPAEAQA</sequence>
<dbReference type="SUPFAM" id="SSF51395">
    <property type="entry name" value="FMN-linked oxidoreductases"/>
    <property type="match status" value="1"/>
</dbReference>
<dbReference type="RefSeq" id="WP_315999940.1">
    <property type="nucleotide sequence ID" value="NZ_JAWDJT010000016.1"/>
</dbReference>
<dbReference type="CDD" id="cd02933">
    <property type="entry name" value="OYE_like_FMN"/>
    <property type="match status" value="1"/>
</dbReference>
<comment type="caution">
    <text evidence="2">The sequence shown here is derived from an EMBL/GenBank/DDBJ whole genome shotgun (WGS) entry which is preliminary data.</text>
</comment>
<dbReference type="InterPro" id="IPR045247">
    <property type="entry name" value="Oye-like"/>
</dbReference>
<evidence type="ECO:0000313" key="3">
    <source>
        <dbReference type="Proteomes" id="UP001250698"/>
    </source>
</evidence>
<protein>
    <submittedName>
        <fullName evidence="2">Alkene reductase</fullName>
    </submittedName>
</protein>
<dbReference type="InterPro" id="IPR013785">
    <property type="entry name" value="Aldolase_TIM"/>
</dbReference>
<keyword evidence="3" id="KW-1185">Reference proteome</keyword>
<proteinExistence type="predicted"/>
<dbReference type="Pfam" id="PF00724">
    <property type="entry name" value="Oxidored_FMN"/>
    <property type="match status" value="1"/>
</dbReference>
<gene>
    <name evidence="2" type="ORF">ROI90_19390</name>
</gene>
<accession>A0ABU3TMI5</accession>
<dbReference type="PANTHER" id="PTHR22893:SF91">
    <property type="entry name" value="NADPH DEHYDROGENASE 2-RELATED"/>
    <property type="match status" value="1"/>
</dbReference>
<name>A0ABU3TMI5_9BACT</name>
<feature type="domain" description="NADH:flavin oxidoreductase/NADH oxidase N-terminal" evidence="1">
    <location>
        <begin position="5"/>
        <end position="336"/>
    </location>
</feature>
<dbReference type="Gene3D" id="3.20.20.70">
    <property type="entry name" value="Aldolase class I"/>
    <property type="match status" value="1"/>
</dbReference>
<evidence type="ECO:0000313" key="2">
    <source>
        <dbReference type="EMBL" id="MDU0372581.1"/>
    </source>
</evidence>
<dbReference type="PANTHER" id="PTHR22893">
    <property type="entry name" value="NADH OXIDOREDUCTASE-RELATED"/>
    <property type="match status" value="1"/>
</dbReference>